<feature type="domain" description="SAS-6 coiled-coil" evidence="9">
    <location>
        <begin position="117"/>
        <end position="146"/>
    </location>
</feature>
<reference evidence="10" key="2">
    <citation type="submission" date="2025-09" db="UniProtKB">
        <authorList>
            <consortium name="Ensembl"/>
        </authorList>
    </citation>
    <scope>IDENTIFICATION</scope>
</reference>
<dbReference type="Pfam" id="PF16531">
    <property type="entry name" value="SAS-6_N"/>
    <property type="match status" value="1"/>
</dbReference>
<organism evidence="10 11">
    <name type="scientific">Sinocyclocheilus grahami</name>
    <name type="common">Dianchi golden-line fish</name>
    <name type="synonym">Barbus grahami</name>
    <dbReference type="NCBI Taxonomy" id="75366"/>
    <lineage>
        <taxon>Eukaryota</taxon>
        <taxon>Metazoa</taxon>
        <taxon>Chordata</taxon>
        <taxon>Craniata</taxon>
        <taxon>Vertebrata</taxon>
        <taxon>Euteleostomi</taxon>
        <taxon>Actinopterygii</taxon>
        <taxon>Neopterygii</taxon>
        <taxon>Teleostei</taxon>
        <taxon>Ostariophysi</taxon>
        <taxon>Cypriniformes</taxon>
        <taxon>Cyprinidae</taxon>
        <taxon>Cyprininae</taxon>
        <taxon>Sinocyclocheilus</taxon>
    </lineage>
</organism>
<dbReference type="GO" id="GO:0007283">
    <property type="term" value="P:spermatogenesis"/>
    <property type="evidence" value="ECO:0007669"/>
    <property type="project" value="TreeGrafter"/>
</dbReference>
<gene>
    <name evidence="10" type="primary">LOC107586982</name>
</gene>
<reference evidence="10" key="1">
    <citation type="submission" date="2025-08" db="UniProtKB">
        <authorList>
            <consortium name="Ensembl"/>
        </authorList>
    </citation>
    <scope>IDENTIFICATION</scope>
</reference>
<dbReference type="Gene3D" id="2.170.210.20">
    <property type="entry name" value="Spindle assembly abnormal protein 6, N-terminal domain"/>
    <property type="match status" value="1"/>
</dbReference>
<evidence type="ECO:0000256" key="4">
    <source>
        <dbReference type="ARBA" id="ARBA00023054"/>
    </source>
</evidence>
<evidence type="ECO:0000259" key="8">
    <source>
        <dbReference type="Pfam" id="PF16531"/>
    </source>
</evidence>
<accession>A0A672NNS5</accession>
<dbReference type="CDD" id="cd10142">
    <property type="entry name" value="HD_SAS6_N"/>
    <property type="match status" value="1"/>
</dbReference>
<evidence type="ECO:0000256" key="7">
    <source>
        <dbReference type="SAM" id="Coils"/>
    </source>
</evidence>
<keyword evidence="6" id="KW-0131">Cell cycle</keyword>
<dbReference type="GO" id="GO:0007099">
    <property type="term" value="P:centriole replication"/>
    <property type="evidence" value="ECO:0007669"/>
    <property type="project" value="TreeGrafter"/>
</dbReference>
<protein>
    <recommendedName>
        <fullName evidence="2">Spindle assembly abnormal protein 6 homolog</fullName>
    </recommendedName>
</protein>
<dbReference type="GO" id="GO:0005813">
    <property type="term" value="C:centrosome"/>
    <property type="evidence" value="ECO:0007669"/>
    <property type="project" value="UniProtKB-SubCell"/>
</dbReference>
<evidence type="ECO:0000313" key="10">
    <source>
        <dbReference type="Ensembl" id="ENSSGRP00000052373.1"/>
    </source>
</evidence>
<keyword evidence="3" id="KW-0963">Cytoplasm</keyword>
<evidence type="ECO:0000256" key="6">
    <source>
        <dbReference type="ARBA" id="ARBA00023306"/>
    </source>
</evidence>
<dbReference type="GO" id="GO:0005814">
    <property type="term" value="C:centriole"/>
    <property type="evidence" value="ECO:0007669"/>
    <property type="project" value="TreeGrafter"/>
</dbReference>
<dbReference type="InParanoid" id="A0A672NNS5"/>
<keyword evidence="5" id="KW-0206">Cytoskeleton</keyword>
<dbReference type="AlphaFoldDB" id="A0A672NNS5"/>
<dbReference type="Proteomes" id="UP000472262">
    <property type="component" value="Unassembled WGS sequence"/>
</dbReference>
<keyword evidence="11" id="KW-1185">Reference proteome</keyword>
<evidence type="ECO:0000313" key="11">
    <source>
        <dbReference type="Proteomes" id="UP000472262"/>
    </source>
</evidence>
<evidence type="ECO:0000256" key="5">
    <source>
        <dbReference type="ARBA" id="ARBA00023212"/>
    </source>
</evidence>
<feature type="coiled-coil region" evidence="7">
    <location>
        <begin position="128"/>
        <end position="297"/>
    </location>
</feature>
<dbReference type="InterPro" id="IPR041513">
    <property type="entry name" value="SAS6_CC"/>
</dbReference>
<feature type="domain" description="Spindle assembly abnormal protein 6 N-terminal" evidence="8">
    <location>
        <begin position="14"/>
        <end position="112"/>
    </location>
</feature>
<evidence type="ECO:0000256" key="1">
    <source>
        <dbReference type="ARBA" id="ARBA00004300"/>
    </source>
</evidence>
<keyword evidence="4 7" id="KW-0175">Coiled coil</keyword>
<sequence length="435" mass="49753">MTELLFNKRLQVLDLVVRLTDDTDLYFLYNLVISEEDFQSLKVQQGLLIDFTSFPQKCIDLLEQCIFEQDKENPRFLLQLTSASSAFDHSPSNLNIVETNAFKHLTHLSLKLLPGSDTDIKKYLAACLSTVKEEKQQLEQKLRKTEEDLTRRLNYAQQTLSEKSRELDKLRSEWTSQTTSLSSRHMQDLTAEREKALEECQRSEQQVLSLRRENSTLDAECHEKERLVNQLQTRVAVLEQEIKDKEQLVLRTKEVLEATQQQKNSVEGNVESKQVQISKLETAVQSLSEELIKVCQETLGMFETAAAGLRTGSVPHNMLDSKGFPSSLGHGFPITSTINSKYPLPLSCVSSGPRSVLSAHNQTSGPKAGLISSSFLLCHLYSRLWQEQMVLAAHVDYEVSAPKICLRKYFRLNFQKKKNFWKCAFVKNLHFTIIF</sequence>
<evidence type="ECO:0000256" key="2">
    <source>
        <dbReference type="ARBA" id="ARBA00020407"/>
    </source>
</evidence>
<dbReference type="Pfam" id="PF18594">
    <property type="entry name" value="Sas6_CC"/>
    <property type="match status" value="1"/>
</dbReference>
<dbReference type="PANTHER" id="PTHR44281">
    <property type="entry name" value="SPINDLE ASSEMBLY ABNORMAL PROTEIN 6 HOMOLOG"/>
    <property type="match status" value="1"/>
</dbReference>
<dbReference type="Ensembl" id="ENSSGRT00000055952.1">
    <property type="protein sequence ID" value="ENSSGRP00000052373.1"/>
    <property type="gene ID" value="ENSSGRG00000027672.1"/>
</dbReference>
<evidence type="ECO:0000259" key="9">
    <source>
        <dbReference type="Pfam" id="PF18594"/>
    </source>
</evidence>
<proteinExistence type="predicted"/>
<comment type="subcellular location">
    <subcellularLocation>
        <location evidence="1">Cytoplasm</location>
        <location evidence="1">Cytoskeleton</location>
        <location evidence="1">Microtubule organizing center</location>
        <location evidence="1">Centrosome</location>
    </subcellularLocation>
</comment>
<dbReference type="PANTHER" id="PTHR44281:SF4">
    <property type="entry name" value="SPINDLE ASSEMBLY ABNORMAL PROTEIN 6 HOMOLOG"/>
    <property type="match status" value="1"/>
</dbReference>
<name>A0A672NNS5_SINGR</name>
<evidence type="ECO:0000256" key="3">
    <source>
        <dbReference type="ARBA" id="ARBA00022490"/>
    </source>
</evidence>
<dbReference type="InterPro" id="IPR038558">
    <property type="entry name" value="SAS-6_N_sf"/>
</dbReference>
<dbReference type="InterPro" id="IPR032396">
    <property type="entry name" value="SAS-6_N"/>
</dbReference>